<dbReference type="InterPro" id="IPR034660">
    <property type="entry name" value="DinB/YfiT-like"/>
</dbReference>
<dbReference type="SUPFAM" id="SSF109854">
    <property type="entry name" value="DinB/YfiT-like putative metalloenzymes"/>
    <property type="match status" value="1"/>
</dbReference>
<sequence>MSPTLQKPFLRLKSRKEALYKQLHDLSTEQLQWQPASNQWSIAQVLHHLNFSERTSLAYCKKKILAGEDLPDRSFVRTMRIHAYYLILKSKYKIKAPAVVEAPGNEFDLAALHAEAQQNSADLEDFINSYPDRFLKKAIYRHPLAGRITLPQMIRFLDTHVIHHRHQINDRLSRLPSSF</sequence>
<evidence type="ECO:0000313" key="3">
    <source>
        <dbReference type="Proteomes" id="UP000256779"/>
    </source>
</evidence>
<accession>A0A3D9L2U3</accession>
<dbReference type="EMBL" id="QREG01000008">
    <property type="protein sequence ID" value="RED99436.1"/>
    <property type="molecule type" value="Genomic_DNA"/>
</dbReference>
<dbReference type="RefSeq" id="WP_115867972.1">
    <property type="nucleotide sequence ID" value="NZ_QREG01000008.1"/>
</dbReference>
<proteinExistence type="predicted"/>
<dbReference type="Pfam" id="PF12867">
    <property type="entry name" value="DinB_2"/>
    <property type="match status" value="1"/>
</dbReference>
<protein>
    <submittedName>
        <fullName evidence="2">DinB family protein</fullName>
    </submittedName>
</protein>
<keyword evidence="3" id="KW-1185">Reference proteome</keyword>
<reference evidence="2 3" key="1">
    <citation type="submission" date="2018-07" db="EMBL/GenBank/DDBJ databases">
        <title>Genomic Encyclopedia of Type Strains, Phase IV (KMG-IV): sequencing the most valuable type-strain genomes for metagenomic binning, comparative biology and taxonomic classification.</title>
        <authorList>
            <person name="Goeker M."/>
        </authorList>
    </citation>
    <scope>NUCLEOTIDE SEQUENCE [LARGE SCALE GENOMIC DNA]</scope>
    <source>
        <strain evidence="2 3">DSM 4134</strain>
    </source>
</reference>
<dbReference type="AlphaFoldDB" id="A0A3D9L2U3"/>
<organism evidence="2 3">
    <name type="scientific">Marinoscillum furvescens DSM 4134</name>
    <dbReference type="NCBI Taxonomy" id="1122208"/>
    <lineage>
        <taxon>Bacteria</taxon>
        <taxon>Pseudomonadati</taxon>
        <taxon>Bacteroidota</taxon>
        <taxon>Cytophagia</taxon>
        <taxon>Cytophagales</taxon>
        <taxon>Reichenbachiellaceae</taxon>
        <taxon>Marinoscillum</taxon>
    </lineage>
</organism>
<name>A0A3D9L2U3_MARFU</name>
<dbReference type="OrthoDB" id="1524454at2"/>
<evidence type="ECO:0000259" key="1">
    <source>
        <dbReference type="Pfam" id="PF12867"/>
    </source>
</evidence>
<feature type="domain" description="DinB-like" evidence="1">
    <location>
        <begin position="17"/>
        <end position="168"/>
    </location>
</feature>
<dbReference type="InterPro" id="IPR024775">
    <property type="entry name" value="DinB-like"/>
</dbReference>
<dbReference type="Proteomes" id="UP000256779">
    <property type="component" value="Unassembled WGS sequence"/>
</dbReference>
<dbReference type="Gene3D" id="1.20.120.450">
    <property type="entry name" value="dinb family like domain"/>
    <property type="match status" value="1"/>
</dbReference>
<gene>
    <name evidence="2" type="ORF">C7460_10852</name>
</gene>
<evidence type="ECO:0000313" key="2">
    <source>
        <dbReference type="EMBL" id="RED99436.1"/>
    </source>
</evidence>
<comment type="caution">
    <text evidence="2">The sequence shown here is derived from an EMBL/GenBank/DDBJ whole genome shotgun (WGS) entry which is preliminary data.</text>
</comment>